<gene>
    <name evidence="1" type="ORF">Glove_476g46</name>
</gene>
<evidence type="ECO:0000313" key="1">
    <source>
        <dbReference type="EMBL" id="RHZ51579.1"/>
    </source>
</evidence>
<dbReference type="PROSITE" id="PS51257">
    <property type="entry name" value="PROKAR_LIPOPROTEIN"/>
    <property type="match status" value="1"/>
</dbReference>
<sequence>MLRNGMGKFACYKKVSQFSACFASSCRRHLCRCQRSLWLTLLSRRKRAVNFLYKLSSLFSENSLLKMNCVDLLENHENLH</sequence>
<dbReference type="Proteomes" id="UP000266861">
    <property type="component" value="Unassembled WGS sequence"/>
</dbReference>
<reference evidence="1 2" key="1">
    <citation type="submission" date="2018-08" db="EMBL/GenBank/DDBJ databases">
        <title>Genome and evolution of the arbuscular mycorrhizal fungus Diversispora epigaea (formerly Glomus versiforme) and its bacterial endosymbionts.</title>
        <authorList>
            <person name="Sun X."/>
            <person name="Fei Z."/>
            <person name="Harrison M."/>
        </authorList>
    </citation>
    <scope>NUCLEOTIDE SEQUENCE [LARGE SCALE GENOMIC DNA]</scope>
    <source>
        <strain evidence="1 2">IT104</strain>
    </source>
</reference>
<protein>
    <submittedName>
        <fullName evidence="1">Uncharacterized protein</fullName>
    </submittedName>
</protein>
<evidence type="ECO:0000313" key="2">
    <source>
        <dbReference type="Proteomes" id="UP000266861"/>
    </source>
</evidence>
<dbReference type="AlphaFoldDB" id="A0A397GMT7"/>
<accession>A0A397GMT7</accession>
<organism evidence="1 2">
    <name type="scientific">Diversispora epigaea</name>
    <dbReference type="NCBI Taxonomy" id="1348612"/>
    <lineage>
        <taxon>Eukaryota</taxon>
        <taxon>Fungi</taxon>
        <taxon>Fungi incertae sedis</taxon>
        <taxon>Mucoromycota</taxon>
        <taxon>Glomeromycotina</taxon>
        <taxon>Glomeromycetes</taxon>
        <taxon>Diversisporales</taxon>
        <taxon>Diversisporaceae</taxon>
        <taxon>Diversispora</taxon>
    </lineage>
</organism>
<name>A0A397GMT7_9GLOM</name>
<proteinExistence type="predicted"/>
<dbReference type="EMBL" id="PQFF01000415">
    <property type="protein sequence ID" value="RHZ51579.1"/>
    <property type="molecule type" value="Genomic_DNA"/>
</dbReference>
<keyword evidence="2" id="KW-1185">Reference proteome</keyword>
<comment type="caution">
    <text evidence="1">The sequence shown here is derived from an EMBL/GenBank/DDBJ whole genome shotgun (WGS) entry which is preliminary data.</text>
</comment>